<keyword evidence="6 7" id="KW-0472">Membrane</keyword>
<evidence type="ECO:0000313" key="10">
    <source>
        <dbReference type="Proteomes" id="UP000521676"/>
    </source>
</evidence>
<keyword evidence="11" id="KW-1185">Reference proteome</keyword>
<feature type="transmembrane region" description="Helical" evidence="7">
    <location>
        <begin position="242"/>
        <end position="265"/>
    </location>
</feature>
<dbReference type="RefSeq" id="WP_341471224.1">
    <property type="nucleotide sequence ID" value="NZ_CP128400.1"/>
</dbReference>
<gene>
    <name evidence="8" type="primary">cbiM</name>
    <name evidence="8" type="ORF">HXX08_16310</name>
    <name evidence="9" type="ORF">OZ401_002943</name>
</gene>
<reference evidence="8 10" key="1">
    <citation type="submission" date="2020-06" db="EMBL/GenBank/DDBJ databases">
        <title>Anoxygenic phototrophic Chloroflexota member uses a Type I reaction center.</title>
        <authorList>
            <person name="Tsuji J.M."/>
            <person name="Shaw N.A."/>
            <person name="Nagashima S."/>
            <person name="Venkiteswaran J."/>
            <person name="Schiff S.L."/>
            <person name="Hanada S."/>
            <person name="Tank M."/>
            <person name="Neufeld J.D."/>
        </authorList>
    </citation>
    <scope>NUCLEOTIDE SEQUENCE [LARGE SCALE GENOMIC DNA]</scope>
    <source>
        <strain evidence="8">L227-S17</strain>
    </source>
</reference>
<accession>A0A8T7M5T2</accession>
<evidence type="ECO:0000313" key="9">
    <source>
        <dbReference type="EMBL" id="WJW69335.1"/>
    </source>
</evidence>
<feature type="transmembrane region" description="Helical" evidence="7">
    <location>
        <begin position="72"/>
        <end position="97"/>
    </location>
</feature>
<feature type="transmembrane region" description="Helical" evidence="7">
    <location>
        <begin position="39"/>
        <end position="60"/>
    </location>
</feature>
<dbReference type="Gene3D" id="1.10.1760.20">
    <property type="match status" value="1"/>
</dbReference>
<evidence type="ECO:0000313" key="11">
    <source>
        <dbReference type="Proteomes" id="UP001431572"/>
    </source>
</evidence>
<feature type="transmembrane region" description="Helical" evidence="7">
    <location>
        <begin position="285"/>
        <end position="307"/>
    </location>
</feature>
<evidence type="ECO:0000256" key="5">
    <source>
        <dbReference type="ARBA" id="ARBA00022989"/>
    </source>
</evidence>
<feature type="transmembrane region" description="Helical" evidence="7">
    <location>
        <begin position="392"/>
        <end position="412"/>
    </location>
</feature>
<dbReference type="PANTHER" id="PTHR34229:SF1">
    <property type="entry name" value="METAL TRANSPORT PROTEIN HI_1621-RELATED"/>
    <property type="match status" value="1"/>
</dbReference>
<dbReference type="EMBL" id="CP128400">
    <property type="protein sequence ID" value="WJW69335.1"/>
    <property type="molecule type" value="Genomic_DNA"/>
</dbReference>
<keyword evidence="2" id="KW-0813">Transport</keyword>
<evidence type="ECO:0000256" key="7">
    <source>
        <dbReference type="SAM" id="Phobius"/>
    </source>
</evidence>
<feature type="transmembrane region" description="Helical" evidence="7">
    <location>
        <begin position="314"/>
        <end position="336"/>
    </location>
</feature>
<dbReference type="GO" id="GO:0000041">
    <property type="term" value="P:transition metal ion transport"/>
    <property type="evidence" value="ECO:0007669"/>
    <property type="project" value="InterPro"/>
</dbReference>
<evidence type="ECO:0000256" key="2">
    <source>
        <dbReference type="ARBA" id="ARBA00022448"/>
    </source>
</evidence>
<dbReference type="EMBL" id="JACATZ010000003">
    <property type="protein sequence ID" value="NWJ47423.1"/>
    <property type="molecule type" value="Genomic_DNA"/>
</dbReference>
<dbReference type="NCBIfam" id="NF008873">
    <property type="entry name" value="PRK11909.1"/>
    <property type="match status" value="1"/>
</dbReference>
<dbReference type="InterPro" id="IPR002751">
    <property type="entry name" value="CbiM/NikMN"/>
</dbReference>
<evidence type="ECO:0000256" key="4">
    <source>
        <dbReference type="ARBA" id="ARBA00022692"/>
    </source>
</evidence>
<feature type="transmembrane region" description="Helical" evidence="7">
    <location>
        <begin position="103"/>
        <end position="128"/>
    </location>
</feature>
<comment type="subcellular location">
    <subcellularLocation>
        <location evidence="1">Cell membrane</location>
        <topology evidence="1">Multi-pass membrane protein</topology>
    </subcellularLocation>
</comment>
<evidence type="ECO:0000256" key="6">
    <source>
        <dbReference type="ARBA" id="ARBA00023136"/>
    </source>
</evidence>
<dbReference type="GO" id="GO:0005886">
    <property type="term" value="C:plasma membrane"/>
    <property type="evidence" value="ECO:0007669"/>
    <property type="project" value="UniProtKB-SubCell"/>
</dbReference>
<dbReference type="Proteomes" id="UP000521676">
    <property type="component" value="Unassembled WGS sequence"/>
</dbReference>
<keyword evidence="3" id="KW-1003">Cell membrane</keyword>
<dbReference type="Proteomes" id="UP001431572">
    <property type="component" value="Chromosome 2"/>
</dbReference>
<feature type="transmembrane region" description="Helical" evidence="7">
    <location>
        <begin position="184"/>
        <end position="212"/>
    </location>
</feature>
<evidence type="ECO:0000256" key="1">
    <source>
        <dbReference type="ARBA" id="ARBA00004651"/>
    </source>
</evidence>
<organism evidence="8 10">
    <name type="scientific">Candidatus Chlorohelix allophototropha</name>
    <dbReference type="NCBI Taxonomy" id="3003348"/>
    <lineage>
        <taxon>Bacteria</taxon>
        <taxon>Bacillati</taxon>
        <taxon>Chloroflexota</taxon>
        <taxon>Chloroflexia</taxon>
        <taxon>Candidatus Chloroheliales</taxon>
        <taxon>Candidatus Chloroheliaceae</taxon>
        <taxon>Candidatus Chlorohelix</taxon>
    </lineage>
</organism>
<feature type="transmembrane region" description="Helical" evidence="7">
    <location>
        <begin position="7"/>
        <end position="27"/>
    </location>
</feature>
<keyword evidence="4 7" id="KW-0812">Transmembrane</keyword>
<reference evidence="9" key="2">
    <citation type="journal article" date="2024" name="Nature">
        <title>Anoxygenic phototroph of the Chloroflexota uses a type I reaction centre.</title>
        <authorList>
            <person name="Tsuji J.M."/>
            <person name="Shaw N.A."/>
            <person name="Nagashima S."/>
            <person name="Venkiteswaran J.J."/>
            <person name="Schiff S.L."/>
            <person name="Watanabe T."/>
            <person name="Fukui M."/>
            <person name="Hanada S."/>
            <person name="Tank M."/>
            <person name="Neufeld J.D."/>
        </authorList>
    </citation>
    <scope>NUCLEOTIDE SEQUENCE</scope>
    <source>
        <strain evidence="9">L227-S17</strain>
    </source>
</reference>
<dbReference type="PANTHER" id="PTHR34229">
    <property type="entry name" value="METAL TRANSPORT PROTEIN HI_1621-RELATED"/>
    <property type="match status" value="1"/>
</dbReference>
<proteinExistence type="predicted"/>
<sequence length="434" mass="45601">MHIPDGYLSPVVSLGAAVVTVPVWGIAVQKVRNVLNQRTVPLLAIFSAFAFTIMMFNIPVPGGTTAHAVGGTLIAVVLGPWAAVLGISMALILQALFFGDGGILAIFINCLNMGVLLPFAGYFSYRLIAGRAPVLSVRRVWAAGIGAYIGITLSGLAVGIELGLQPLLFTENGRPLYSPYGLEAAIPTMLVAHMLAASIVEGLVTALGVAYLQKNYPVYLTSLRKIVAGADISEGATGKQPFLPVAIIGGVVGLAIIVFAGLIAGDWNLGRLFGADWSQVNWSDVALMLLIVGIIAVVLVPLAWFVLPRNMKKVGTYFTAIAVLAPLGLIAPGFAYGEGSAEDVNKAFGYVPQGLKDFSDFFKAPLADYKLPFPPFNGANSQLWQQGVGYEVAGIVGILLLGGLMFGLALLLKKRGAVEETLGVIKKPGEAPNR</sequence>
<evidence type="ECO:0000256" key="3">
    <source>
        <dbReference type="ARBA" id="ARBA00022475"/>
    </source>
</evidence>
<keyword evidence="5 7" id="KW-1133">Transmembrane helix</keyword>
<name>A0A8T7M5T2_9CHLR</name>
<feature type="transmembrane region" description="Helical" evidence="7">
    <location>
        <begin position="140"/>
        <end position="164"/>
    </location>
</feature>
<protein>
    <submittedName>
        <fullName evidence="8">Cobalt transporter CbiM</fullName>
    </submittedName>
</protein>
<evidence type="ECO:0000313" key="8">
    <source>
        <dbReference type="EMBL" id="NWJ47423.1"/>
    </source>
</evidence>
<dbReference type="AlphaFoldDB" id="A0A8T7M5T2"/>
<dbReference type="Pfam" id="PF01891">
    <property type="entry name" value="CbiM"/>
    <property type="match status" value="1"/>
</dbReference>